<reference evidence="1 2" key="1">
    <citation type="submission" date="2016-08" db="EMBL/GenBank/DDBJ databases">
        <authorList>
            <person name="Seilhamer J.J."/>
        </authorList>
    </citation>
    <scope>NUCLEOTIDE SEQUENCE [LARGE SCALE GENOMIC DNA]</scope>
    <source>
        <strain evidence="1">ING2-E5A</strain>
    </source>
</reference>
<dbReference type="STRING" id="1642646.ING2E5A_1888"/>
<organism evidence="1 2">
    <name type="scientific">Petrimonas mucosa</name>
    <dbReference type="NCBI Taxonomy" id="1642646"/>
    <lineage>
        <taxon>Bacteria</taxon>
        <taxon>Pseudomonadati</taxon>
        <taxon>Bacteroidota</taxon>
        <taxon>Bacteroidia</taxon>
        <taxon>Bacteroidales</taxon>
        <taxon>Dysgonomonadaceae</taxon>
        <taxon>Petrimonas</taxon>
    </lineage>
</organism>
<dbReference type="PROSITE" id="PS51257">
    <property type="entry name" value="PROKAR_LIPOPROTEIN"/>
    <property type="match status" value="1"/>
</dbReference>
<dbReference type="AlphaFoldDB" id="A0A1G4G867"/>
<proteinExistence type="predicted"/>
<dbReference type="RefSeq" id="WP_071137141.1">
    <property type="nucleotide sequence ID" value="NZ_DUQN01000005.1"/>
</dbReference>
<dbReference type="Pfam" id="PF19643">
    <property type="entry name" value="DUF6146"/>
    <property type="match status" value="1"/>
</dbReference>
<sequence length="133" mass="15562">MKRALLLPAIVLLIVACSGPKGVVKIEPQQKDTVEYELIVFDPGFDSWYALQNSPARFRSQQYYEGWNQQYVAQWNYLAVQSQKRRFFQSIIGYEPGVDYGFELNHKLFYYFQYVEKVLRIPILPNPPSGVVF</sequence>
<dbReference type="Proteomes" id="UP000178485">
    <property type="component" value="Chromosome i"/>
</dbReference>
<evidence type="ECO:0008006" key="3">
    <source>
        <dbReference type="Google" id="ProtNLM"/>
    </source>
</evidence>
<dbReference type="EMBL" id="LT608328">
    <property type="protein sequence ID" value="SCM58620.1"/>
    <property type="molecule type" value="Genomic_DNA"/>
</dbReference>
<protein>
    <recommendedName>
        <fullName evidence="3">Lipoprotein</fullName>
    </recommendedName>
</protein>
<gene>
    <name evidence="1" type="ORF">ING2E5A_1888</name>
</gene>
<name>A0A1G4G867_9BACT</name>
<dbReference type="InterPro" id="IPR046144">
    <property type="entry name" value="DUF6146"/>
</dbReference>
<accession>A0A1G4G867</accession>
<keyword evidence="2" id="KW-1185">Reference proteome</keyword>
<evidence type="ECO:0000313" key="1">
    <source>
        <dbReference type="EMBL" id="SCM58620.1"/>
    </source>
</evidence>
<evidence type="ECO:0000313" key="2">
    <source>
        <dbReference type="Proteomes" id="UP000178485"/>
    </source>
</evidence>
<dbReference type="KEGG" id="pmuc:ING2E5A_1888"/>